<sequence>MFKVTQEDYHMPDTGLFYVFSVDYAADARGGLDRITSITFRCNQCHHVSRADADLKRVAGGTLLTCGRCGTHQAVSNARFADGAHAAAAERPAVAAGER</sequence>
<comment type="caution">
    <text evidence="1">The sequence shown here is derived from an EMBL/GenBank/DDBJ whole genome shotgun (WGS) entry which is preliminary data.</text>
</comment>
<name>A0AAW4GD21_9GAMM</name>
<dbReference type="AlphaFoldDB" id="A0AAW4GD21"/>
<reference evidence="3" key="1">
    <citation type="submission" date="2021-01" db="EMBL/GenBank/DDBJ databases">
        <title>Stenotrophomonas maltophilia.</title>
        <authorList>
            <person name="Yu Y."/>
        </authorList>
    </citation>
    <scope>NUCLEOTIDE SEQUENCE [LARGE SCALE GENOMIC DNA]</scope>
    <source>
        <strain evidence="3">As-6</strain>
    </source>
</reference>
<dbReference type="Proteomes" id="UP000784064">
    <property type="component" value="Unassembled WGS sequence"/>
</dbReference>
<evidence type="ECO:0000313" key="3">
    <source>
        <dbReference type="Proteomes" id="UP000749453"/>
    </source>
</evidence>
<proteinExistence type="predicted"/>
<organism evidence="1 4">
    <name type="scientific">Stenotrophomonas lactitubi</name>
    <dbReference type="NCBI Taxonomy" id="2045214"/>
    <lineage>
        <taxon>Bacteria</taxon>
        <taxon>Pseudomonadati</taxon>
        <taxon>Pseudomonadota</taxon>
        <taxon>Gammaproteobacteria</taxon>
        <taxon>Lysobacterales</taxon>
        <taxon>Lysobacteraceae</taxon>
        <taxon>Stenotrophomonas</taxon>
    </lineage>
</organism>
<accession>A0AAW4GD21</accession>
<dbReference type="EMBL" id="JAFFTA010000001">
    <property type="protein sequence ID" value="MBM9912135.1"/>
    <property type="molecule type" value="Genomic_DNA"/>
</dbReference>
<protein>
    <submittedName>
        <fullName evidence="1">Uncharacterized protein</fullName>
    </submittedName>
</protein>
<evidence type="ECO:0000313" key="2">
    <source>
        <dbReference type="EMBL" id="MBM9937731.1"/>
    </source>
</evidence>
<evidence type="ECO:0000313" key="1">
    <source>
        <dbReference type="EMBL" id="MBM9912135.1"/>
    </source>
</evidence>
<reference evidence="1" key="2">
    <citation type="submission" date="2021-01" db="EMBL/GenBank/DDBJ databases">
        <authorList>
            <person name="Yu Y."/>
        </authorList>
    </citation>
    <scope>NUCLEOTIDE SEQUENCE</scope>
    <source>
        <strain evidence="1">As-5</strain>
        <strain evidence="2">As-6</strain>
    </source>
</reference>
<dbReference type="EMBL" id="JAFFTB010000009">
    <property type="protein sequence ID" value="MBM9937731.1"/>
    <property type="molecule type" value="Genomic_DNA"/>
</dbReference>
<keyword evidence="3" id="KW-1185">Reference proteome</keyword>
<dbReference type="RefSeq" id="WP_205404204.1">
    <property type="nucleotide sequence ID" value="NZ_JAFFTA010000001.1"/>
</dbReference>
<gene>
    <name evidence="1" type="ORF">JJW18_01440</name>
    <name evidence="2" type="ORF">JJW19_06205</name>
</gene>
<evidence type="ECO:0000313" key="4">
    <source>
        <dbReference type="Proteomes" id="UP000784064"/>
    </source>
</evidence>
<dbReference type="Proteomes" id="UP000749453">
    <property type="component" value="Unassembled WGS sequence"/>
</dbReference>